<feature type="transmembrane region" description="Helical" evidence="10">
    <location>
        <begin position="541"/>
        <end position="563"/>
    </location>
</feature>
<feature type="transmembrane region" description="Helical" evidence="10">
    <location>
        <begin position="368"/>
        <end position="388"/>
    </location>
</feature>
<feature type="transmembrane region" description="Helical" evidence="10">
    <location>
        <begin position="441"/>
        <end position="460"/>
    </location>
</feature>
<organism evidence="12 13">
    <name type="scientific">Pyronema omphalodes (strain CBS 100304)</name>
    <name type="common">Pyronema confluens</name>
    <dbReference type="NCBI Taxonomy" id="1076935"/>
    <lineage>
        <taxon>Eukaryota</taxon>
        <taxon>Fungi</taxon>
        <taxon>Dikarya</taxon>
        <taxon>Ascomycota</taxon>
        <taxon>Pezizomycotina</taxon>
        <taxon>Pezizomycetes</taxon>
        <taxon>Pezizales</taxon>
        <taxon>Pyronemataceae</taxon>
        <taxon>Pyronema</taxon>
    </lineage>
</organism>
<keyword evidence="5 10" id="KW-0256">Endoplasmic reticulum</keyword>
<feature type="transmembrane region" description="Helical" evidence="10">
    <location>
        <begin position="408"/>
        <end position="429"/>
    </location>
</feature>
<dbReference type="GO" id="GO:0006488">
    <property type="term" value="P:dolichol-linked oligosaccharide biosynthetic process"/>
    <property type="evidence" value="ECO:0007669"/>
    <property type="project" value="InterPro"/>
</dbReference>
<gene>
    <name evidence="12" type="ORF">PCON_02807</name>
</gene>
<dbReference type="STRING" id="1076935.U4LAR2"/>
<dbReference type="GO" id="GO:0034203">
    <property type="term" value="P:glycolipid translocation"/>
    <property type="evidence" value="ECO:0007669"/>
    <property type="project" value="TreeGrafter"/>
</dbReference>
<keyword evidence="6 10" id="KW-1133">Transmembrane helix</keyword>
<feature type="compositionally biased region" description="Polar residues" evidence="11">
    <location>
        <begin position="27"/>
        <end position="41"/>
    </location>
</feature>
<comment type="similarity">
    <text evidence="3 10">Belongs to the RFT1 family.</text>
</comment>
<proteinExistence type="inferred from homology"/>
<sequence length="573" mass="61154">MSKPAPALRSSKPTQSELEPDVKTDSKLSASDKTSTPSNDESASSSNVLAASAAGARYLILLSISSRLLTFLVNNLLLRYLSPSLLGISVQLELLSISILYFSRESLRTALQRQSQNTKNSSIIITNLALLCLPLGICFSGVLGWSYWRGSEVGQLPWGKEAVGLYVLATIFELASEPGFALGQAGLRYKLRAGAESAASLTRCLLTCGTTIYFARQGWDIGPLGFALGQLGYGVVLFLVYTAVFGVPYPSQIPTMKGEKEGYYGGLFEKQLTGLAGTMWVQAAIKHVLTQGDSLLVAWLTTLEEQGTYALAANYGGLVARMVLQPIEEAARGLFSKLLVDGNSVAKKDKKDTSKQEGKAAAQRTLKLLLRLYLLFSVIIITLGPPFAPLALQLLAGKRWADAQAGAVLAGYCYYIPLLAVNGVTEAFVQSAANTADLRRQSAVMGVFSVGFGVAGWWFVKALGMGARGLVAANAVNMALRIVWSGGFMRSYFTGGEGKVKDEGKGWREIIPSPVLVSVAAVVAAVVRAPGVSELGMIKQIATGAVGGLVLLIAAAVTERHFAMECWRMAKRK</sequence>
<feature type="transmembrane region" description="Helical" evidence="10">
    <location>
        <begin position="466"/>
        <end position="489"/>
    </location>
</feature>
<evidence type="ECO:0000256" key="5">
    <source>
        <dbReference type="ARBA" id="ARBA00022824"/>
    </source>
</evidence>
<dbReference type="GO" id="GO:0005789">
    <property type="term" value="C:endoplasmic reticulum membrane"/>
    <property type="evidence" value="ECO:0007669"/>
    <property type="project" value="UniProtKB-SubCell"/>
</dbReference>
<feature type="transmembrane region" description="Helical" evidence="10">
    <location>
        <begin position="123"/>
        <end position="148"/>
    </location>
</feature>
<evidence type="ECO:0000313" key="13">
    <source>
        <dbReference type="Proteomes" id="UP000018144"/>
    </source>
</evidence>
<dbReference type="OMA" id="WPGKLFG"/>
<keyword evidence="10" id="KW-0813">Transport</keyword>
<keyword evidence="7 10" id="KW-0472">Membrane</keyword>
<dbReference type="Pfam" id="PF04506">
    <property type="entry name" value="Rft-1"/>
    <property type="match status" value="1"/>
</dbReference>
<evidence type="ECO:0000256" key="8">
    <source>
        <dbReference type="ARBA" id="ARBA00044793"/>
    </source>
</evidence>
<dbReference type="PANTHER" id="PTHR13117">
    <property type="entry name" value="ENDOPLASMIC RETICULUM MULTISPAN TRANSMEMBRANE PROTEIN-RELATED"/>
    <property type="match status" value="1"/>
</dbReference>
<keyword evidence="4 10" id="KW-0812">Transmembrane</keyword>
<comment type="subcellular location">
    <subcellularLocation>
        <location evidence="1 10">Endoplasmic reticulum membrane</location>
        <topology evidence="1 10">Multi-pass membrane protein</topology>
    </subcellularLocation>
</comment>
<evidence type="ECO:0000256" key="7">
    <source>
        <dbReference type="ARBA" id="ARBA00023136"/>
    </source>
</evidence>
<evidence type="ECO:0000256" key="3">
    <source>
        <dbReference type="ARBA" id="ARBA00010288"/>
    </source>
</evidence>
<evidence type="ECO:0000256" key="10">
    <source>
        <dbReference type="RuleBase" id="RU365067"/>
    </source>
</evidence>
<evidence type="ECO:0000256" key="2">
    <source>
        <dbReference type="ARBA" id="ARBA00004922"/>
    </source>
</evidence>
<feature type="region of interest" description="Disordered" evidence="11">
    <location>
        <begin position="1"/>
        <end position="44"/>
    </location>
</feature>
<name>U4LAR2_PYROM</name>
<reference evidence="12 13" key="1">
    <citation type="journal article" date="2013" name="PLoS Genet.">
        <title>The genome and development-dependent transcriptomes of Pyronema confluens: a window into fungal evolution.</title>
        <authorList>
            <person name="Traeger S."/>
            <person name="Altegoer F."/>
            <person name="Freitag M."/>
            <person name="Gabaldon T."/>
            <person name="Kempken F."/>
            <person name="Kumar A."/>
            <person name="Marcet-Houben M."/>
            <person name="Poggeler S."/>
            <person name="Stajich J.E."/>
            <person name="Nowrousian M."/>
        </authorList>
    </citation>
    <scope>NUCLEOTIDE SEQUENCE [LARGE SCALE GENOMIC DNA]</scope>
    <source>
        <strain evidence="13">CBS 100304</strain>
        <tissue evidence="12">Vegetative mycelium</tissue>
    </source>
</reference>
<comment type="pathway">
    <text evidence="2">Protein modification; protein glycosylation.</text>
</comment>
<comment type="caution">
    <text evidence="10">Lacks conserved residue(s) required for the propagation of feature annotation.</text>
</comment>
<dbReference type="OrthoDB" id="9979195at2759"/>
<comment type="function">
    <text evidence="9 10">Intramembrane glycolipid transporter that operates in the biosynthetic pathway of dolichol-linked oligosaccharides, the glycan precursors employed in protein asparagine (N)-glycosylation. The sequential addition of sugars to dolichol pyrophosphate produces dolichol-linked oligosaccharides containing fourteen sugars, including two GlcNAcs, nine mannoses and three glucoses. Once assembled, the oligosaccharide is transferred from the lipid to nascent proteins by oligosaccharyltransferases. The assembly of dolichol-linked oligosaccharides begins on the cytosolic side of the endoplasmic reticulum membrane and finishes in its lumen. RFT1 could mediate the translocation of the cytosolically oriented intermediate DolPP-GlcNAc2Man5, produced by ALG11, into the ER lumen where dolichol-linked oligosaccharides assembly continues. However, the intramembrane lipid transporter activity could not be confirmed in vitro.</text>
</comment>
<keyword evidence="13" id="KW-1185">Reference proteome</keyword>
<dbReference type="EMBL" id="HF936373">
    <property type="protein sequence ID" value="CCX16211.1"/>
    <property type="molecule type" value="Genomic_DNA"/>
</dbReference>
<dbReference type="eggNOG" id="KOG2864">
    <property type="taxonomic scope" value="Eukaryota"/>
</dbReference>
<dbReference type="PANTHER" id="PTHR13117:SF5">
    <property type="entry name" value="PROTEIN RFT1 HOMOLOG"/>
    <property type="match status" value="1"/>
</dbReference>
<feature type="transmembrane region" description="Helical" evidence="10">
    <location>
        <begin position="227"/>
        <end position="247"/>
    </location>
</feature>
<evidence type="ECO:0000256" key="1">
    <source>
        <dbReference type="ARBA" id="ARBA00004477"/>
    </source>
</evidence>
<dbReference type="Proteomes" id="UP000018144">
    <property type="component" value="Unassembled WGS sequence"/>
</dbReference>
<evidence type="ECO:0000256" key="4">
    <source>
        <dbReference type="ARBA" id="ARBA00022692"/>
    </source>
</evidence>
<dbReference type="AlphaFoldDB" id="U4LAR2"/>
<evidence type="ECO:0000256" key="6">
    <source>
        <dbReference type="ARBA" id="ARBA00022989"/>
    </source>
</evidence>
<dbReference type="InterPro" id="IPR007594">
    <property type="entry name" value="RFT1"/>
</dbReference>
<feature type="transmembrane region" description="Helical" evidence="10">
    <location>
        <begin position="84"/>
        <end position="102"/>
    </location>
</feature>
<protein>
    <recommendedName>
        <fullName evidence="8 10">Man(5)GlcNAc(2)-PP-dolichol translocation protein RFT1</fullName>
    </recommendedName>
</protein>
<evidence type="ECO:0000256" key="11">
    <source>
        <dbReference type="SAM" id="MobiDB-lite"/>
    </source>
</evidence>
<feature type="transmembrane region" description="Helical" evidence="10">
    <location>
        <begin position="510"/>
        <end position="529"/>
    </location>
</feature>
<evidence type="ECO:0000256" key="9">
    <source>
        <dbReference type="ARBA" id="ARBA00045912"/>
    </source>
</evidence>
<evidence type="ECO:0000313" key="12">
    <source>
        <dbReference type="EMBL" id="CCX16211.1"/>
    </source>
</evidence>
<accession>U4LAR2</accession>